<proteinExistence type="predicted"/>
<evidence type="ECO:0000313" key="2">
    <source>
        <dbReference type="EMBL" id="SCB42510.1"/>
    </source>
</evidence>
<evidence type="ECO:0000313" key="3">
    <source>
        <dbReference type="Proteomes" id="UP000199435"/>
    </source>
</evidence>
<evidence type="ECO:0000256" key="1">
    <source>
        <dbReference type="SAM" id="Phobius"/>
    </source>
</evidence>
<keyword evidence="1" id="KW-1133">Transmembrane helix</keyword>
<feature type="transmembrane region" description="Helical" evidence="1">
    <location>
        <begin position="12"/>
        <end position="34"/>
    </location>
</feature>
<keyword evidence="1" id="KW-0812">Transmembrane</keyword>
<dbReference type="AlphaFoldDB" id="A0A1C3WRC4"/>
<keyword evidence="3" id="KW-1185">Reference proteome</keyword>
<dbReference type="Proteomes" id="UP000199435">
    <property type="component" value="Unassembled WGS sequence"/>
</dbReference>
<reference evidence="3" key="1">
    <citation type="submission" date="2016-08" db="EMBL/GenBank/DDBJ databases">
        <authorList>
            <person name="Varghese N."/>
            <person name="Submissions Spin"/>
        </authorList>
    </citation>
    <scope>NUCLEOTIDE SEQUENCE [LARGE SCALE GENOMIC DNA]</scope>
    <source>
        <strain evidence="3">HAMBI 2971</strain>
    </source>
</reference>
<dbReference type="EMBL" id="FMAH01000037">
    <property type="protein sequence ID" value="SCB42510.1"/>
    <property type="molecule type" value="Genomic_DNA"/>
</dbReference>
<organism evidence="2 3">
    <name type="scientific">Rhizobium miluonense</name>
    <dbReference type="NCBI Taxonomy" id="411945"/>
    <lineage>
        <taxon>Bacteria</taxon>
        <taxon>Pseudomonadati</taxon>
        <taxon>Pseudomonadota</taxon>
        <taxon>Alphaproteobacteria</taxon>
        <taxon>Hyphomicrobiales</taxon>
        <taxon>Rhizobiaceae</taxon>
        <taxon>Rhizobium/Agrobacterium group</taxon>
        <taxon>Rhizobium</taxon>
    </lineage>
</organism>
<keyword evidence="1" id="KW-0472">Membrane</keyword>
<protein>
    <submittedName>
        <fullName evidence="2">Uncharacterized protein</fullName>
    </submittedName>
</protein>
<sequence length="41" mass="4575">MKNIVFTNTSRLTRLLIETSVLIAVTVAILSISLPPVHLWL</sequence>
<name>A0A1C3WRC4_9HYPH</name>
<accession>A0A1C3WRC4</accession>
<gene>
    <name evidence="2" type="ORF">GA0061102_103741</name>
</gene>